<sequence>MKVLRASSLEVFRTCWEHLQDGLSAVVAAVQRAQLCHEALLAWKSKAGHLERSLQEVSARYELEKQKRKMLHNRLVVSSIHRSGSEEGGGKGDLIER</sequence>
<dbReference type="KEGG" id="lww:115945068"/>
<evidence type="ECO:0000313" key="1">
    <source>
        <dbReference type="Proteomes" id="UP000245341"/>
    </source>
</evidence>
<dbReference type="Proteomes" id="UP000245341">
    <property type="component" value="Unplaced"/>
</dbReference>
<reference evidence="2" key="1">
    <citation type="submission" date="2025-08" db="UniProtKB">
        <authorList>
            <consortium name="RefSeq"/>
        </authorList>
    </citation>
    <scope>IDENTIFICATION</scope>
    <source>
        <tissue evidence="2">Liver</tissue>
    </source>
</reference>
<protein>
    <submittedName>
        <fullName evidence="2">Kinesin-like protein KIF25 isoform X1</fullName>
    </submittedName>
</protein>
<gene>
    <name evidence="2" type="primary">LOC115945068</name>
</gene>
<keyword evidence="1" id="KW-1185">Reference proteome</keyword>
<name>A0A7F8S0E6_LEPWE</name>
<evidence type="ECO:0000313" key="2">
    <source>
        <dbReference type="RefSeq" id="XP_030897863.1"/>
    </source>
</evidence>
<dbReference type="AlphaFoldDB" id="A0A7F8S0E6"/>
<proteinExistence type="predicted"/>
<accession>A0A7F8S0E6</accession>
<dbReference type="RefSeq" id="XP_030897863.1">
    <property type="nucleotide sequence ID" value="XM_031042003.1"/>
</dbReference>
<organism evidence="1 2">
    <name type="scientific">Leptonychotes weddellii</name>
    <name type="common">Weddell seal</name>
    <name type="synonym">Otaria weddellii</name>
    <dbReference type="NCBI Taxonomy" id="9713"/>
    <lineage>
        <taxon>Eukaryota</taxon>
        <taxon>Metazoa</taxon>
        <taxon>Chordata</taxon>
        <taxon>Craniata</taxon>
        <taxon>Vertebrata</taxon>
        <taxon>Euteleostomi</taxon>
        <taxon>Mammalia</taxon>
        <taxon>Eutheria</taxon>
        <taxon>Laurasiatheria</taxon>
        <taxon>Carnivora</taxon>
        <taxon>Caniformia</taxon>
        <taxon>Pinnipedia</taxon>
        <taxon>Phocidae</taxon>
        <taxon>Monachinae</taxon>
        <taxon>Lobodontini</taxon>
        <taxon>Leptonychotes</taxon>
    </lineage>
</organism>
<dbReference type="GeneID" id="115945068"/>